<dbReference type="Pfam" id="PF13456">
    <property type="entry name" value="RVT_3"/>
    <property type="match status" value="1"/>
</dbReference>
<dbReference type="GO" id="GO:0003676">
    <property type="term" value="F:nucleic acid binding"/>
    <property type="evidence" value="ECO:0007669"/>
    <property type="project" value="InterPro"/>
</dbReference>
<dbReference type="AlphaFoldDB" id="A0A8H5FZJ3"/>
<dbReference type="EMBL" id="JAACJO010000008">
    <property type="protein sequence ID" value="KAF5355016.1"/>
    <property type="molecule type" value="Genomic_DNA"/>
</dbReference>
<accession>A0A8H5FZJ3</accession>
<comment type="caution">
    <text evidence="2">The sequence shown here is derived from an EMBL/GenBank/DDBJ whole genome shotgun (WGS) entry which is preliminary data.</text>
</comment>
<name>A0A8H5FZJ3_9AGAR</name>
<dbReference type="Proteomes" id="UP000559027">
    <property type="component" value="Unassembled WGS sequence"/>
</dbReference>
<proteinExistence type="predicted"/>
<protein>
    <recommendedName>
        <fullName evidence="1">RNase H type-1 domain-containing protein</fullName>
    </recommendedName>
</protein>
<dbReference type="GO" id="GO:0004523">
    <property type="term" value="F:RNA-DNA hybrid ribonuclease activity"/>
    <property type="evidence" value="ECO:0007669"/>
    <property type="project" value="InterPro"/>
</dbReference>
<keyword evidence="3" id="KW-1185">Reference proteome</keyword>
<feature type="domain" description="RNase H type-1" evidence="1">
    <location>
        <begin position="181"/>
        <end position="247"/>
    </location>
</feature>
<dbReference type="OrthoDB" id="3258143at2759"/>
<gene>
    <name evidence="2" type="ORF">D9756_005205</name>
</gene>
<organism evidence="2 3">
    <name type="scientific">Leucocoprinus leucothites</name>
    <dbReference type="NCBI Taxonomy" id="201217"/>
    <lineage>
        <taxon>Eukaryota</taxon>
        <taxon>Fungi</taxon>
        <taxon>Dikarya</taxon>
        <taxon>Basidiomycota</taxon>
        <taxon>Agaricomycotina</taxon>
        <taxon>Agaricomycetes</taxon>
        <taxon>Agaricomycetidae</taxon>
        <taxon>Agaricales</taxon>
        <taxon>Agaricineae</taxon>
        <taxon>Agaricaceae</taxon>
        <taxon>Leucocoprinus</taxon>
    </lineage>
</organism>
<dbReference type="InterPro" id="IPR002156">
    <property type="entry name" value="RNaseH_domain"/>
</dbReference>
<sequence length="320" mass="35244">MQRRAALWITGAFRTSPSGSTESIAGLILIHLHLRKLAIHSSYRVSTLPSNHALRSLLSDSFSLNSSPHPQSLHLLTPAKKAKVKGPLINVDSSLSHLSDSFSPFAPESKPGSRLIDIFPDSIHFHPCNCSDKHEMYKHVSSLDSAFSSSFSDRNCILVVTDASVPLIGSLQAVSAAHLYRGGRQVSHAKQASGRASSTDAELYSIRIGIAKAISLQCDHIILITDCLPAAKLAVDPSIHSSQSHSIQVCRLLSDWLTAKPSRSIDFWDVPSKWRWKPHLKVHKDVTSTRIHAPPRLGATLDFLRRKITNDCQKSWESTF</sequence>
<reference evidence="2 3" key="1">
    <citation type="journal article" date="2020" name="ISME J.">
        <title>Uncovering the hidden diversity of litter-decomposition mechanisms in mushroom-forming fungi.</title>
        <authorList>
            <person name="Floudas D."/>
            <person name="Bentzer J."/>
            <person name="Ahren D."/>
            <person name="Johansson T."/>
            <person name="Persson P."/>
            <person name="Tunlid A."/>
        </authorList>
    </citation>
    <scope>NUCLEOTIDE SEQUENCE [LARGE SCALE GENOMIC DNA]</scope>
    <source>
        <strain evidence="2 3">CBS 146.42</strain>
    </source>
</reference>
<evidence type="ECO:0000313" key="2">
    <source>
        <dbReference type="EMBL" id="KAF5355016.1"/>
    </source>
</evidence>
<evidence type="ECO:0000259" key="1">
    <source>
        <dbReference type="Pfam" id="PF13456"/>
    </source>
</evidence>
<evidence type="ECO:0000313" key="3">
    <source>
        <dbReference type="Proteomes" id="UP000559027"/>
    </source>
</evidence>